<dbReference type="EMBL" id="JBHUIP010000012">
    <property type="protein sequence ID" value="MFD2264029.1"/>
    <property type="molecule type" value="Genomic_DNA"/>
</dbReference>
<feature type="signal peptide" evidence="2">
    <location>
        <begin position="1"/>
        <end position="18"/>
    </location>
</feature>
<dbReference type="Gene3D" id="1.20.1260.10">
    <property type="match status" value="1"/>
</dbReference>
<dbReference type="PANTHER" id="PTHR38593">
    <property type="entry name" value="BLR2558 PROTEIN"/>
    <property type="match status" value="1"/>
</dbReference>
<dbReference type="InterPro" id="IPR025419">
    <property type="entry name" value="DUF4142"/>
</dbReference>
<keyword evidence="5" id="KW-1185">Reference proteome</keyword>
<comment type="caution">
    <text evidence="4">The sequence shown here is derived from an EMBL/GenBank/DDBJ whole genome shotgun (WGS) entry which is preliminary data.</text>
</comment>
<evidence type="ECO:0000313" key="4">
    <source>
        <dbReference type="EMBL" id="MFD2264029.1"/>
    </source>
</evidence>
<evidence type="ECO:0000313" key="5">
    <source>
        <dbReference type="Proteomes" id="UP001597295"/>
    </source>
</evidence>
<reference evidence="5" key="1">
    <citation type="journal article" date="2019" name="Int. J. Syst. Evol. Microbiol.">
        <title>The Global Catalogue of Microorganisms (GCM) 10K type strain sequencing project: providing services to taxonomists for standard genome sequencing and annotation.</title>
        <authorList>
            <consortium name="The Broad Institute Genomics Platform"/>
            <consortium name="The Broad Institute Genome Sequencing Center for Infectious Disease"/>
            <person name="Wu L."/>
            <person name="Ma J."/>
        </authorList>
    </citation>
    <scope>NUCLEOTIDE SEQUENCE [LARGE SCALE GENOMIC DNA]</scope>
    <source>
        <strain evidence="5">CGMCC 1.19062</strain>
    </source>
</reference>
<name>A0ABW5DW44_9PROT</name>
<feature type="domain" description="DUF4142" evidence="3">
    <location>
        <begin position="57"/>
        <end position="193"/>
    </location>
</feature>
<evidence type="ECO:0000259" key="3">
    <source>
        <dbReference type="Pfam" id="PF13628"/>
    </source>
</evidence>
<accession>A0ABW5DW44</accession>
<proteinExistence type="predicted"/>
<keyword evidence="2" id="KW-0732">Signal</keyword>
<dbReference type="Pfam" id="PF13628">
    <property type="entry name" value="DUF4142"/>
    <property type="match status" value="1"/>
</dbReference>
<organism evidence="4 5">
    <name type="scientific">Lacibacterium aquatile</name>
    <dbReference type="NCBI Taxonomy" id="1168082"/>
    <lineage>
        <taxon>Bacteria</taxon>
        <taxon>Pseudomonadati</taxon>
        <taxon>Pseudomonadota</taxon>
        <taxon>Alphaproteobacteria</taxon>
        <taxon>Rhodospirillales</taxon>
        <taxon>Rhodospirillaceae</taxon>
    </lineage>
</organism>
<dbReference type="InterPro" id="IPR012347">
    <property type="entry name" value="Ferritin-like"/>
</dbReference>
<dbReference type="RefSeq" id="WP_379877070.1">
    <property type="nucleotide sequence ID" value="NZ_JBHUIP010000012.1"/>
</dbReference>
<protein>
    <submittedName>
        <fullName evidence="4">DUF4142 domain-containing protein</fullName>
    </submittedName>
</protein>
<dbReference type="PANTHER" id="PTHR38593:SF1">
    <property type="entry name" value="BLR2558 PROTEIN"/>
    <property type="match status" value="1"/>
</dbReference>
<dbReference type="Proteomes" id="UP001597295">
    <property type="component" value="Unassembled WGS sequence"/>
</dbReference>
<dbReference type="PROSITE" id="PS51257">
    <property type="entry name" value="PROKAR_LIPOPROTEIN"/>
    <property type="match status" value="1"/>
</dbReference>
<feature type="compositionally biased region" description="Low complexity" evidence="1">
    <location>
        <begin position="23"/>
        <end position="37"/>
    </location>
</feature>
<feature type="region of interest" description="Disordered" evidence="1">
    <location>
        <begin position="23"/>
        <end position="46"/>
    </location>
</feature>
<sequence length="199" mass="20567">MSKLVPAFVAVAALSVAACQDPNAASSASAPTTSAPAVETGSAIPDVGPTSLAVRASDYVHMASQADMFEIQASQLALQKSMNPRVRDLAQQMIGTQGTDSQILVSAARNADPNIVVATALDPRPAALLQGLQVEPPGPSFDKKYLSAQLRVQREAWALHSGYAQSGDTPALRAAAGQIEPRARQQLGAVEQLVATSGP</sequence>
<gene>
    <name evidence="4" type="ORF">ACFSM5_14100</name>
</gene>
<evidence type="ECO:0000256" key="1">
    <source>
        <dbReference type="SAM" id="MobiDB-lite"/>
    </source>
</evidence>
<evidence type="ECO:0000256" key="2">
    <source>
        <dbReference type="SAM" id="SignalP"/>
    </source>
</evidence>
<feature type="chain" id="PRO_5045340158" evidence="2">
    <location>
        <begin position="19"/>
        <end position="199"/>
    </location>
</feature>